<dbReference type="InterPro" id="IPR025943">
    <property type="entry name" value="Sigma_54_int_dom_ATP-bd_2"/>
</dbReference>
<evidence type="ECO:0000256" key="2">
    <source>
        <dbReference type="ARBA" id="ARBA00022840"/>
    </source>
</evidence>
<dbReference type="Pfam" id="PF00158">
    <property type="entry name" value="Sigma54_activat"/>
    <property type="match status" value="1"/>
</dbReference>
<dbReference type="SUPFAM" id="SSF46689">
    <property type="entry name" value="Homeodomain-like"/>
    <property type="match status" value="1"/>
</dbReference>
<dbReference type="InterPro" id="IPR009057">
    <property type="entry name" value="Homeodomain-like_sf"/>
</dbReference>
<dbReference type="Pfam" id="PF25601">
    <property type="entry name" value="AAA_lid_14"/>
    <property type="match status" value="1"/>
</dbReference>
<dbReference type="PROSITE" id="PS00688">
    <property type="entry name" value="SIGMA54_INTERACT_3"/>
    <property type="match status" value="1"/>
</dbReference>
<dbReference type="Gene3D" id="1.10.8.60">
    <property type="match status" value="1"/>
</dbReference>
<dbReference type="PANTHER" id="PTHR32071">
    <property type="entry name" value="TRANSCRIPTIONAL REGULATORY PROTEIN"/>
    <property type="match status" value="1"/>
</dbReference>
<dbReference type="Gene3D" id="1.10.10.60">
    <property type="entry name" value="Homeodomain-like"/>
    <property type="match status" value="1"/>
</dbReference>
<organism evidence="9">
    <name type="scientific">Desulfatirhabdium butyrativorans</name>
    <dbReference type="NCBI Taxonomy" id="340467"/>
    <lineage>
        <taxon>Bacteria</taxon>
        <taxon>Pseudomonadati</taxon>
        <taxon>Thermodesulfobacteriota</taxon>
        <taxon>Desulfobacteria</taxon>
        <taxon>Desulfobacterales</taxon>
        <taxon>Desulfatirhabdiaceae</taxon>
        <taxon>Desulfatirhabdium</taxon>
    </lineage>
</organism>
<sequence>MSRTRSRESAHILVVDDELSMCELLEILLSEEGYRVTSSRTGRKALALLKEDHFDCIICDIRLGDLTGIDVLKAAKETDDKVPVIMISAYTTTELAVEAMNCGAYDFVPKPFDNAELKQTIVRALQLRNAAGIPESALIGREVEQTLHFGKLIGNTPVMLKIYEMIRQVANTTTNILITGESGTGKELVARAIHEESGRRDHPFVTLNCCGIPETLLESELMGYRKGAFTGALHDKKGLFESADKGTVFLDEIGDLSPAIQVKLLRLVQDKVVKPIGATEDIKVDVRIVSATNKNLETEVIEGRFREDLFYRLNVIEIRMPPLRERKEDIRYLAQHFIEKYSRQMGKQIVKLSSYAVDLLNRYDFPGNVRELENLIERSVALSNTNIILPDSLAIATHKKLHRRRWIEGVKNRRFDLEDVKNGVNIDAILEEIERAYVEKALFFAKGDRQKAAELLGINLRSIRYRIEKLGLSPRARMAEMEPPEDE</sequence>
<protein>
    <submittedName>
        <fullName evidence="9">Sigma-54-dependent Fis family transcriptional regulator</fullName>
    </submittedName>
</protein>
<gene>
    <name evidence="9" type="ORF">ENS29_08805</name>
</gene>
<dbReference type="InterPro" id="IPR001789">
    <property type="entry name" value="Sig_transdc_resp-reg_receiver"/>
</dbReference>
<dbReference type="Pfam" id="PF02954">
    <property type="entry name" value="HTH_8"/>
    <property type="match status" value="1"/>
</dbReference>
<evidence type="ECO:0000256" key="6">
    <source>
        <dbReference type="PROSITE-ProRule" id="PRU00169"/>
    </source>
</evidence>
<comment type="caution">
    <text evidence="9">The sequence shown here is derived from an EMBL/GenBank/DDBJ whole genome shotgun (WGS) entry which is preliminary data.</text>
</comment>
<dbReference type="Gene3D" id="3.40.50.2300">
    <property type="match status" value="1"/>
</dbReference>
<dbReference type="PROSITE" id="PS50110">
    <property type="entry name" value="RESPONSE_REGULATORY"/>
    <property type="match status" value="1"/>
</dbReference>
<dbReference type="PROSITE" id="PS00675">
    <property type="entry name" value="SIGMA54_INTERACT_1"/>
    <property type="match status" value="1"/>
</dbReference>
<dbReference type="AlphaFoldDB" id="A0A7C4MMH7"/>
<keyword evidence="6" id="KW-0597">Phosphoprotein</keyword>
<dbReference type="Pfam" id="PF00072">
    <property type="entry name" value="Response_reg"/>
    <property type="match status" value="1"/>
</dbReference>
<keyword evidence="4" id="KW-0238">DNA-binding</keyword>
<dbReference type="InterPro" id="IPR003593">
    <property type="entry name" value="AAA+_ATPase"/>
</dbReference>
<dbReference type="EMBL" id="DSUH01000207">
    <property type="protein sequence ID" value="HGU32942.1"/>
    <property type="molecule type" value="Genomic_DNA"/>
</dbReference>
<dbReference type="InterPro" id="IPR002197">
    <property type="entry name" value="HTH_Fis"/>
</dbReference>
<dbReference type="InterPro" id="IPR058031">
    <property type="entry name" value="AAA_lid_NorR"/>
</dbReference>
<dbReference type="InterPro" id="IPR025662">
    <property type="entry name" value="Sigma_54_int_dom_ATP-bd_1"/>
</dbReference>
<dbReference type="PRINTS" id="PR01590">
    <property type="entry name" value="HTHFIS"/>
</dbReference>
<evidence type="ECO:0000313" key="9">
    <source>
        <dbReference type="EMBL" id="HGU32942.1"/>
    </source>
</evidence>
<evidence type="ECO:0000256" key="4">
    <source>
        <dbReference type="ARBA" id="ARBA00023125"/>
    </source>
</evidence>
<evidence type="ECO:0000256" key="3">
    <source>
        <dbReference type="ARBA" id="ARBA00023015"/>
    </source>
</evidence>
<dbReference type="GO" id="GO:0006355">
    <property type="term" value="P:regulation of DNA-templated transcription"/>
    <property type="evidence" value="ECO:0007669"/>
    <property type="project" value="InterPro"/>
</dbReference>
<dbReference type="CDD" id="cd00009">
    <property type="entry name" value="AAA"/>
    <property type="match status" value="1"/>
</dbReference>
<keyword evidence="3" id="KW-0805">Transcription regulation</keyword>
<proteinExistence type="predicted"/>
<dbReference type="GO" id="GO:0000160">
    <property type="term" value="P:phosphorelay signal transduction system"/>
    <property type="evidence" value="ECO:0007669"/>
    <property type="project" value="InterPro"/>
</dbReference>
<dbReference type="FunFam" id="3.40.50.300:FF:000006">
    <property type="entry name" value="DNA-binding transcriptional regulator NtrC"/>
    <property type="match status" value="1"/>
</dbReference>
<evidence type="ECO:0000256" key="1">
    <source>
        <dbReference type="ARBA" id="ARBA00022741"/>
    </source>
</evidence>
<dbReference type="InterPro" id="IPR027417">
    <property type="entry name" value="P-loop_NTPase"/>
</dbReference>
<feature type="domain" description="Response regulatory" evidence="8">
    <location>
        <begin position="11"/>
        <end position="125"/>
    </location>
</feature>
<dbReference type="InterPro" id="IPR002078">
    <property type="entry name" value="Sigma_54_int"/>
</dbReference>
<dbReference type="SMART" id="SM00448">
    <property type="entry name" value="REC"/>
    <property type="match status" value="1"/>
</dbReference>
<dbReference type="SUPFAM" id="SSF52172">
    <property type="entry name" value="CheY-like"/>
    <property type="match status" value="1"/>
</dbReference>
<keyword evidence="5" id="KW-0804">Transcription</keyword>
<dbReference type="PROSITE" id="PS00676">
    <property type="entry name" value="SIGMA54_INTERACT_2"/>
    <property type="match status" value="1"/>
</dbReference>
<accession>A0A7C4MMH7</accession>
<dbReference type="PROSITE" id="PS50045">
    <property type="entry name" value="SIGMA54_INTERACT_4"/>
    <property type="match status" value="1"/>
</dbReference>
<dbReference type="SUPFAM" id="SSF52540">
    <property type="entry name" value="P-loop containing nucleoside triphosphate hydrolases"/>
    <property type="match status" value="1"/>
</dbReference>
<name>A0A7C4MMH7_9BACT</name>
<dbReference type="InterPro" id="IPR011006">
    <property type="entry name" value="CheY-like_superfamily"/>
</dbReference>
<dbReference type="Gene3D" id="3.40.50.300">
    <property type="entry name" value="P-loop containing nucleotide triphosphate hydrolases"/>
    <property type="match status" value="1"/>
</dbReference>
<dbReference type="GO" id="GO:0005524">
    <property type="term" value="F:ATP binding"/>
    <property type="evidence" value="ECO:0007669"/>
    <property type="project" value="UniProtKB-KW"/>
</dbReference>
<reference evidence="9" key="1">
    <citation type="journal article" date="2020" name="mSystems">
        <title>Genome- and Community-Level Interaction Insights into Carbon Utilization and Element Cycling Functions of Hydrothermarchaeota in Hydrothermal Sediment.</title>
        <authorList>
            <person name="Zhou Z."/>
            <person name="Liu Y."/>
            <person name="Xu W."/>
            <person name="Pan J."/>
            <person name="Luo Z.H."/>
            <person name="Li M."/>
        </authorList>
    </citation>
    <scope>NUCLEOTIDE SEQUENCE [LARGE SCALE GENOMIC DNA]</scope>
    <source>
        <strain evidence="9">SpSt-477</strain>
    </source>
</reference>
<evidence type="ECO:0000256" key="5">
    <source>
        <dbReference type="ARBA" id="ARBA00023163"/>
    </source>
</evidence>
<keyword evidence="2" id="KW-0067">ATP-binding</keyword>
<dbReference type="InterPro" id="IPR025944">
    <property type="entry name" value="Sigma_54_int_dom_CS"/>
</dbReference>
<evidence type="ECO:0000259" key="7">
    <source>
        <dbReference type="PROSITE" id="PS50045"/>
    </source>
</evidence>
<evidence type="ECO:0000259" key="8">
    <source>
        <dbReference type="PROSITE" id="PS50110"/>
    </source>
</evidence>
<feature type="modified residue" description="4-aspartylphosphate" evidence="6">
    <location>
        <position position="60"/>
    </location>
</feature>
<dbReference type="GO" id="GO:0043565">
    <property type="term" value="F:sequence-specific DNA binding"/>
    <property type="evidence" value="ECO:0007669"/>
    <property type="project" value="InterPro"/>
</dbReference>
<keyword evidence="1" id="KW-0547">Nucleotide-binding</keyword>
<dbReference type="SMART" id="SM00382">
    <property type="entry name" value="AAA"/>
    <property type="match status" value="1"/>
</dbReference>
<feature type="domain" description="Sigma-54 factor interaction" evidence="7">
    <location>
        <begin position="152"/>
        <end position="381"/>
    </location>
</feature>